<dbReference type="EMBL" id="AEWV01000042">
    <property type="protein sequence ID" value="EGC16307.1"/>
    <property type="molecule type" value="Genomic_DNA"/>
</dbReference>
<dbReference type="HOGENOM" id="CLU_1382518_0_0_4"/>
<keyword evidence="1" id="KW-0812">Transmembrane</keyword>
<dbReference type="Proteomes" id="UP000004088">
    <property type="component" value="Unassembled WGS sequence"/>
</dbReference>
<evidence type="ECO:0000256" key="1">
    <source>
        <dbReference type="SAM" id="Phobius"/>
    </source>
</evidence>
<evidence type="ECO:0000313" key="2">
    <source>
        <dbReference type="EMBL" id="EGC16307.1"/>
    </source>
</evidence>
<reference evidence="2 3" key="1">
    <citation type="submission" date="2011-01" db="EMBL/GenBank/DDBJ databases">
        <authorList>
            <person name="Muzny D."/>
            <person name="Qin X."/>
            <person name="Deng J."/>
            <person name="Jiang H."/>
            <person name="Liu Y."/>
            <person name="Qu J."/>
            <person name="Song X.-Z."/>
            <person name="Zhang L."/>
            <person name="Thornton R."/>
            <person name="Coyle M."/>
            <person name="Francisco L."/>
            <person name="Jackson L."/>
            <person name="Javaid M."/>
            <person name="Korchina V."/>
            <person name="Kovar C."/>
            <person name="Mata R."/>
            <person name="Mathew T."/>
            <person name="Ngo R."/>
            <person name="Nguyen L."/>
            <person name="Nguyen N."/>
            <person name="Okwuonu G."/>
            <person name="Ongeri F."/>
            <person name="Pham C."/>
            <person name="Simmons D."/>
            <person name="Wilczek-Boney K."/>
            <person name="Hale W."/>
            <person name="Jakkamsetti A."/>
            <person name="Pham P."/>
            <person name="Ruth R."/>
            <person name="San Lucas F."/>
            <person name="Warren J."/>
            <person name="Zhang J."/>
            <person name="Zhao Z."/>
            <person name="Zhou C."/>
            <person name="Zhu D."/>
            <person name="Lee S."/>
            <person name="Bess C."/>
            <person name="Blankenburg K."/>
            <person name="Forbes L."/>
            <person name="Fu Q."/>
            <person name="Gubbala S."/>
            <person name="Hirani K."/>
            <person name="Jayaseelan J.C."/>
            <person name="Lara F."/>
            <person name="Munidasa M."/>
            <person name="Palculict T."/>
            <person name="Patil S."/>
            <person name="Pu L.-L."/>
            <person name="Saada N."/>
            <person name="Tang L."/>
            <person name="Weissenberger G."/>
            <person name="Zhu Y."/>
            <person name="Hemphill L."/>
            <person name="Shang Y."/>
            <person name="Youmans B."/>
            <person name="Ayvaz T."/>
            <person name="Ross M."/>
            <person name="Santibanez J."/>
            <person name="Aqrawi P."/>
            <person name="Gross S."/>
            <person name="Joshi V."/>
            <person name="Fowler G."/>
            <person name="Nazareth L."/>
            <person name="Reid J."/>
            <person name="Worley K."/>
            <person name="Petrosino J."/>
            <person name="Highlander S."/>
            <person name="Gibbs R."/>
        </authorList>
    </citation>
    <scope>NUCLEOTIDE SEQUENCE [LARGE SCALE GENOMIC DNA]</scope>
    <source>
        <strain evidence="2 3">ATCC 33394</strain>
    </source>
</reference>
<dbReference type="STRING" id="888741.HMPREF9098_2142"/>
<dbReference type="AlphaFoldDB" id="F0F207"/>
<feature type="transmembrane region" description="Helical" evidence="1">
    <location>
        <begin position="137"/>
        <end position="156"/>
    </location>
</feature>
<gene>
    <name evidence="2" type="ORF">HMPREF9098_2142</name>
</gene>
<sequence>MKYSPERIRKFFYLHAVAVLMGYAALWASGRSVPPLFFILWLIWELPWRNEDFSGNQKPQKSHLFKDRSASRGLYASGLSNAALMTVFAAIYDGGGLWILLLGIVSAVYMFLAWKIRMWPENAHVKSPKVGGDRSQWFTLLFLGCGIVILACDTYRLSGEIPHQLQNLWPDYGEKLVEDTFAAFMCLEMTYSLWSRR</sequence>
<accession>F0F207</accession>
<feature type="transmembrane region" description="Helical" evidence="1">
    <location>
        <begin position="12"/>
        <end position="29"/>
    </location>
</feature>
<keyword evidence="1" id="KW-0472">Membrane</keyword>
<feature type="transmembrane region" description="Helical" evidence="1">
    <location>
        <begin position="97"/>
        <end position="116"/>
    </location>
</feature>
<name>F0F207_9NEIS</name>
<comment type="caution">
    <text evidence="2">The sequence shown here is derived from an EMBL/GenBank/DDBJ whole genome shotgun (WGS) entry which is preliminary data.</text>
</comment>
<organism evidence="2 3">
    <name type="scientific">Kingella denitrificans ATCC 33394</name>
    <dbReference type="NCBI Taxonomy" id="888741"/>
    <lineage>
        <taxon>Bacteria</taxon>
        <taxon>Pseudomonadati</taxon>
        <taxon>Pseudomonadota</taxon>
        <taxon>Betaproteobacteria</taxon>
        <taxon>Neisseriales</taxon>
        <taxon>Neisseriaceae</taxon>
        <taxon>Kingella</taxon>
    </lineage>
</organism>
<proteinExistence type="predicted"/>
<protein>
    <submittedName>
        <fullName evidence="2">Uncharacterized protein</fullName>
    </submittedName>
</protein>
<keyword evidence="3" id="KW-1185">Reference proteome</keyword>
<evidence type="ECO:0000313" key="3">
    <source>
        <dbReference type="Proteomes" id="UP000004088"/>
    </source>
</evidence>
<dbReference type="RefSeq" id="WP_003784269.1">
    <property type="nucleotide sequence ID" value="NZ_GL870929.1"/>
</dbReference>
<keyword evidence="1" id="KW-1133">Transmembrane helix</keyword>